<dbReference type="EMBL" id="JFBT01000001">
    <property type="protein sequence ID" value="EXG82861.1"/>
    <property type="molecule type" value="Genomic_DNA"/>
</dbReference>
<comment type="caution">
    <text evidence="10">The sequence shown here is derived from an EMBL/GenBank/DDBJ whole genome shotgun (WGS) entry which is preliminary data.</text>
</comment>
<feature type="transmembrane region" description="Helical" evidence="7">
    <location>
        <begin position="187"/>
        <end position="208"/>
    </location>
</feature>
<dbReference type="Pfam" id="PF00953">
    <property type="entry name" value="Glycos_transf_4"/>
    <property type="match status" value="1"/>
</dbReference>
<evidence type="ECO:0000256" key="4">
    <source>
        <dbReference type="ARBA" id="ARBA00022692"/>
    </source>
</evidence>
<comment type="pathway">
    <text evidence="7">Cell wall biogenesis; peptidoglycan biosynthesis.</text>
</comment>
<evidence type="ECO:0000256" key="8">
    <source>
        <dbReference type="NCBIfam" id="TIGR00445"/>
    </source>
</evidence>
<feature type="transmembrane region" description="Helical" evidence="7">
    <location>
        <begin position="6"/>
        <end position="26"/>
    </location>
</feature>
<keyword evidence="7" id="KW-0961">Cell wall biogenesis/degradation</keyword>
<feature type="transmembrane region" description="Helical" evidence="7">
    <location>
        <begin position="277"/>
        <end position="300"/>
    </location>
</feature>
<keyword evidence="3 7" id="KW-0808">Transferase</keyword>
<dbReference type="Pfam" id="PF10555">
    <property type="entry name" value="MraY_sig1"/>
    <property type="match status" value="1"/>
</dbReference>
<evidence type="ECO:0000256" key="3">
    <source>
        <dbReference type="ARBA" id="ARBA00022679"/>
    </source>
</evidence>
<sequence>MRSVLAAGFVAFVVSIFSTPVAIGHLRRLKFGQEIREEGPRHHQSKRGTPTMGGIVFIAATVIAYLVTDVVVGDHRISPTAVTLLGLFVGMGAVGFVDDYIKIRKKRSLGLNKRGKLIGQAVVAAGFAVLALNLPDGNGYPIASEKLSFTRDLDWAQLTQVGAALFFVFVVIAAANGVNLTDGLDGLATGPSIMVLLSYVLIGLWQYRHICAEVGGPACYTVRDPLDIALVAAAAAGALAGFLWWNAPPARLFMGDTGALGIGGLIAGLALTTRTTLLLLILGGLFVIVTMSVVIQIISFRSTGKRVFRMAPLQHHFELAGWPETTIVARFWIVAGFFVAAGLSLFIADFLELFPL</sequence>
<reference evidence="10 11" key="1">
    <citation type="submission" date="2013-07" db="EMBL/GenBank/DDBJ databases">
        <authorList>
            <consortium name="DOE Joint Genome Institute"/>
            <person name="Eisen J."/>
            <person name="Huntemann M."/>
            <person name="Han J."/>
            <person name="Chen A."/>
            <person name="Kyrpides N."/>
            <person name="Mavromatis K."/>
            <person name="Markowitz V."/>
            <person name="Palaniappan K."/>
            <person name="Ivanova N."/>
            <person name="Schaumberg A."/>
            <person name="Pati A."/>
            <person name="Liolios K."/>
            <person name="Nordberg H.P."/>
            <person name="Cantor M.N."/>
            <person name="Hua S.X."/>
            <person name="Woyke T."/>
        </authorList>
    </citation>
    <scope>NUCLEOTIDE SEQUENCE [LARGE SCALE GENOMIC DNA]</scope>
    <source>
        <strain evidence="10 11">DSM 44712</strain>
    </source>
</reference>
<dbReference type="RefSeq" id="WP_035852866.1">
    <property type="nucleotide sequence ID" value="NZ_KK073874.1"/>
</dbReference>
<evidence type="ECO:0000256" key="1">
    <source>
        <dbReference type="ARBA" id="ARBA00004141"/>
    </source>
</evidence>
<keyword evidence="7 9" id="KW-0460">Magnesium</keyword>
<comment type="cofactor">
    <cofactor evidence="7 9">
        <name>Mg(2+)</name>
        <dbReference type="ChEBI" id="CHEBI:18420"/>
    </cofactor>
</comment>
<comment type="catalytic activity">
    <reaction evidence="7">
        <text>UDP-N-acetyl-alpha-D-muramoyl-L-alanyl-gamma-D-glutamyl-meso-2,6-diaminopimeloyl-D-alanyl-D-alanine + di-trans,octa-cis-undecaprenyl phosphate = di-trans,octa-cis-undecaprenyl diphospho-N-acetyl-alpha-D-muramoyl-L-alanyl-D-glutamyl-meso-2,6-diaminopimeloyl-D-alanyl-D-alanine + UMP</text>
        <dbReference type="Rhea" id="RHEA:28386"/>
        <dbReference type="ChEBI" id="CHEBI:57865"/>
        <dbReference type="ChEBI" id="CHEBI:60392"/>
        <dbReference type="ChEBI" id="CHEBI:61386"/>
        <dbReference type="ChEBI" id="CHEBI:61387"/>
        <dbReference type="EC" id="2.7.8.13"/>
    </reaction>
</comment>
<dbReference type="InterPro" id="IPR018480">
    <property type="entry name" value="PNAcMuramoyl-5peptid_Trfase_CS"/>
</dbReference>
<keyword evidence="11" id="KW-1185">Reference proteome</keyword>
<comment type="subcellular location">
    <subcellularLocation>
        <location evidence="7">Cell membrane</location>
        <topology evidence="7">Multi-pass membrane protein</topology>
    </subcellularLocation>
    <subcellularLocation>
        <location evidence="1">Membrane</location>
        <topology evidence="1">Multi-pass membrane protein</topology>
    </subcellularLocation>
</comment>
<feature type="transmembrane region" description="Helical" evidence="7">
    <location>
        <begin position="117"/>
        <end position="135"/>
    </location>
</feature>
<comment type="function">
    <text evidence="7">Catalyzes the initial step of the lipid cycle reactions in the biosynthesis of the cell wall peptidoglycan: transfers peptidoglycan precursor phospho-MurNAc-pentapeptide from UDP-MurNAc-pentapeptide onto the lipid carrier undecaprenyl phosphate, yielding undecaprenyl-pyrophosphoryl-MurNAc-pentapeptide, known as lipid I.</text>
</comment>
<keyword evidence="7" id="KW-0133">Cell shape</keyword>
<dbReference type="NCBIfam" id="TIGR00445">
    <property type="entry name" value="mraY"/>
    <property type="match status" value="1"/>
</dbReference>
<evidence type="ECO:0000256" key="9">
    <source>
        <dbReference type="PIRSR" id="PIRSR600715-1"/>
    </source>
</evidence>
<dbReference type="PROSITE" id="PS01348">
    <property type="entry name" value="MRAY_2"/>
    <property type="match status" value="1"/>
</dbReference>
<feature type="transmembrane region" description="Helical" evidence="7">
    <location>
        <begin position="79"/>
        <end position="97"/>
    </location>
</feature>
<dbReference type="GO" id="GO:0071555">
    <property type="term" value="P:cell wall organization"/>
    <property type="evidence" value="ECO:0007669"/>
    <property type="project" value="UniProtKB-KW"/>
</dbReference>
<feature type="binding site" evidence="9">
    <location>
        <position position="256"/>
    </location>
    <ligand>
        <name>Mg(2+)</name>
        <dbReference type="ChEBI" id="CHEBI:18420"/>
    </ligand>
</feature>
<dbReference type="PROSITE" id="PS01347">
    <property type="entry name" value="MRAY_1"/>
    <property type="match status" value="1"/>
</dbReference>
<name>A0A011ALQ1_9ACTN</name>
<evidence type="ECO:0000313" key="10">
    <source>
        <dbReference type="EMBL" id="EXG82861.1"/>
    </source>
</evidence>
<feature type="transmembrane region" description="Helical" evidence="7">
    <location>
        <begin position="228"/>
        <end position="245"/>
    </location>
</feature>
<protein>
    <recommendedName>
        <fullName evidence="7 8">Phospho-N-acetylmuramoyl-pentapeptide-transferase</fullName>
        <ecNumber evidence="7 8">2.7.8.13</ecNumber>
    </recommendedName>
    <alternativeName>
        <fullName evidence="7">UDP-MurNAc-pentapeptide phosphotransferase</fullName>
    </alternativeName>
</protein>
<keyword evidence="5 7" id="KW-1133">Transmembrane helix</keyword>
<dbReference type="PANTHER" id="PTHR22926:SF5">
    <property type="entry name" value="PHOSPHO-N-ACETYLMURAMOYL-PENTAPEPTIDE-TRANSFERASE HOMOLOG"/>
    <property type="match status" value="1"/>
</dbReference>
<dbReference type="HAMAP" id="MF_00038">
    <property type="entry name" value="MraY"/>
    <property type="match status" value="1"/>
</dbReference>
<dbReference type="PATRIC" id="fig|927661.3.peg.4038"/>
<organism evidence="10 11">
    <name type="scientific">Cryptosporangium arvum DSM 44712</name>
    <dbReference type="NCBI Taxonomy" id="927661"/>
    <lineage>
        <taxon>Bacteria</taxon>
        <taxon>Bacillati</taxon>
        <taxon>Actinomycetota</taxon>
        <taxon>Actinomycetes</taxon>
        <taxon>Cryptosporangiales</taxon>
        <taxon>Cryptosporangiaceae</taxon>
        <taxon>Cryptosporangium</taxon>
    </lineage>
</organism>
<comment type="similarity">
    <text evidence="2 7">Belongs to the glycosyltransferase 4 family. MraY subfamily.</text>
</comment>
<feature type="transmembrane region" description="Helical" evidence="7">
    <location>
        <begin position="155"/>
        <end position="175"/>
    </location>
</feature>
<keyword evidence="7 9" id="KW-0479">Metal-binding</keyword>
<evidence type="ECO:0000256" key="6">
    <source>
        <dbReference type="ARBA" id="ARBA00023136"/>
    </source>
</evidence>
<dbReference type="HOGENOM" id="CLU_023982_0_1_11"/>
<dbReference type="GO" id="GO:0009252">
    <property type="term" value="P:peptidoglycan biosynthetic process"/>
    <property type="evidence" value="ECO:0007669"/>
    <property type="project" value="UniProtKB-UniRule"/>
</dbReference>
<dbReference type="GO" id="GO:0051301">
    <property type="term" value="P:cell division"/>
    <property type="evidence" value="ECO:0007669"/>
    <property type="project" value="UniProtKB-KW"/>
</dbReference>
<evidence type="ECO:0000256" key="5">
    <source>
        <dbReference type="ARBA" id="ARBA00022989"/>
    </source>
</evidence>
<accession>A0A011ALQ1</accession>
<dbReference type="GO" id="GO:0046872">
    <property type="term" value="F:metal ion binding"/>
    <property type="evidence" value="ECO:0007669"/>
    <property type="project" value="UniProtKB-KW"/>
</dbReference>
<feature type="transmembrane region" description="Helical" evidence="7">
    <location>
        <begin position="252"/>
        <end position="271"/>
    </location>
</feature>
<dbReference type="GO" id="GO:0008360">
    <property type="term" value="P:regulation of cell shape"/>
    <property type="evidence" value="ECO:0007669"/>
    <property type="project" value="UniProtKB-KW"/>
</dbReference>
<gene>
    <name evidence="7" type="primary">mraY</name>
    <name evidence="10" type="ORF">CryarDRAFT_4063</name>
</gene>
<feature type="binding site" evidence="9">
    <location>
        <position position="179"/>
    </location>
    <ligand>
        <name>Mg(2+)</name>
        <dbReference type="ChEBI" id="CHEBI:18420"/>
    </ligand>
</feature>
<feature type="transmembrane region" description="Helical" evidence="7">
    <location>
        <begin position="331"/>
        <end position="351"/>
    </location>
</feature>
<keyword evidence="7" id="KW-1003">Cell membrane</keyword>
<dbReference type="GO" id="GO:0008963">
    <property type="term" value="F:phospho-N-acetylmuramoyl-pentapeptide-transferase activity"/>
    <property type="evidence" value="ECO:0007669"/>
    <property type="project" value="UniProtKB-UniRule"/>
</dbReference>
<evidence type="ECO:0000256" key="7">
    <source>
        <dbReference type="HAMAP-Rule" id="MF_00038"/>
    </source>
</evidence>
<dbReference type="OrthoDB" id="9805475at2"/>
<evidence type="ECO:0000256" key="2">
    <source>
        <dbReference type="ARBA" id="ARBA00005583"/>
    </source>
</evidence>
<dbReference type="InterPro" id="IPR003524">
    <property type="entry name" value="PNAcMuramoyl-5peptid_Trfase"/>
</dbReference>
<proteinExistence type="inferred from homology"/>
<keyword evidence="4 7" id="KW-0812">Transmembrane</keyword>
<dbReference type="PANTHER" id="PTHR22926">
    <property type="entry name" value="PHOSPHO-N-ACETYLMURAMOYL-PENTAPEPTIDE-TRANSFERASE"/>
    <property type="match status" value="1"/>
</dbReference>
<keyword evidence="7" id="KW-0131">Cell cycle</keyword>
<keyword evidence="7" id="KW-0132">Cell division</keyword>
<dbReference type="InterPro" id="IPR000715">
    <property type="entry name" value="Glycosyl_transferase_4"/>
</dbReference>
<evidence type="ECO:0000313" key="11">
    <source>
        <dbReference type="Proteomes" id="UP000021053"/>
    </source>
</evidence>
<dbReference type="GO" id="GO:0051992">
    <property type="term" value="F:UDP-N-acetylmuramoyl-L-alanyl-D-glutamyl-meso-2,6-diaminopimelyl-D-alanyl-D-alanine:undecaprenyl-phosphate transferase activity"/>
    <property type="evidence" value="ECO:0007669"/>
    <property type="project" value="RHEA"/>
</dbReference>
<keyword evidence="6 7" id="KW-0472">Membrane</keyword>
<dbReference type="GO" id="GO:0005886">
    <property type="term" value="C:plasma membrane"/>
    <property type="evidence" value="ECO:0007669"/>
    <property type="project" value="UniProtKB-SubCell"/>
</dbReference>
<dbReference type="Proteomes" id="UP000021053">
    <property type="component" value="Unassembled WGS sequence"/>
</dbReference>
<dbReference type="CDD" id="cd06852">
    <property type="entry name" value="GT_MraY"/>
    <property type="match status" value="1"/>
</dbReference>
<dbReference type="AlphaFoldDB" id="A0A011ALQ1"/>
<dbReference type="EC" id="2.7.8.13" evidence="7 8"/>
<feature type="transmembrane region" description="Helical" evidence="7">
    <location>
        <begin position="47"/>
        <end position="67"/>
    </location>
</feature>
<keyword evidence="7" id="KW-0573">Peptidoglycan synthesis</keyword>
<dbReference type="UniPathway" id="UPA00219"/>